<accession>A0A2V1DDY8</accession>
<sequence length="179" mass="19737">MAVHPEELWLGGGNSASTTADHNHLTIAHTQLSFPLFVARQFWIPLKIHIPISTSRCYRIYGIMGRGSVPLVEMKIIFNNGGVGFQLHQFMARPRPREPALPSTGTYPCLPLSPATITVFQLPTCIIAWPDLEPTAAMPDPVLPEMTTTTITAINAAAVRGWNLCLDIQLQYRPPVLNV</sequence>
<reference evidence="1 2" key="1">
    <citation type="journal article" date="2018" name="Sci. Rep.">
        <title>Comparative genomics provides insights into the lifestyle and reveals functional heterogeneity of dark septate endophytic fungi.</title>
        <authorList>
            <person name="Knapp D.G."/>
            <person name="Nemeth J.B."/>
            <person name="Barry K."/>
            <person name="Hainaut M."/>
            <person name="Henrissat B."/>
            <person name="Johnson J."/>
            <person name="Kuo A."/>
            <person name="Lim J.H.P."/>
            <person name="Lipzen A."/>
            <person name="Nolan M."/>
            <person name="Ohm R.A."/>
            <person name="Tamas L."/>
            <person name="Grigoriev I.V."/>
            <person name="Spatafora J.W."/>
            <person name="Nagy L.G."/>
            <person name="Kovacs G.M."/>
        </authorList>
    </citation>
    <scope>NUCLEOTIDE SEQUENCE [LARGE SCALE GENOMIC DNA]</scope>
    <source>
        <strain evidence="1 2">DSE2036</strain>
    </source>
</reference>
<dbReference type="EMBL" id="KZ805470">
    <property type="protein sequence ID" value="PVH96235.1"/>
    <property type="molecule type" value="Genomic_DNA"/>
</dbReference>
<evidence type="ECO:0000313" key="2">
    <source>
        <dbReference type="Proteomes" id="UP000244855"/>
    </source>
</evidence>
<proteinExistence type="predicted"/>
<keyword evidence="2" id="KW-1185">Reference proteome</keyword>
<protein>
    <submittedName>
        <fullName evidence="1">Uncharacterized protein</fullName>
    </submittedName>
</protein>
<gene>
    <name evidence="1" type="ORF">DM02DRAFT_659405</name>
</gene>
<dbReference type="Proteomes" id="UP000244855">
    <property type="component" value="Unassembled WGS sequence"/>
</dbReference>
<dbReference type="AlphaFoldDB" id="A0A2V1DDY8"/>
<evidence type="ECO:0000313" key="1">
    <source>
        <dbReference type="EMBL" id="PVH96235.1"/>
    </source>
</evidence>
<name>A0A2V1DDY8_9PLEO</name>
<organism evidence="1 2">
    <name type="scientific">Periconia macrospinosa</name>
    <dbReference type="NCBI Taxonomy" id="97972"/>
    <lineage>
        <taxon>Eukaryota</taxon>
        <taxon>Fungi</taxon>
        <taxon>Dikarya</taxon>
        <taxon>Ascomycota</taxon>
        <taxon>Pezizomycotina</taxon>
        <taxon>Dothideomycetes</taxon>
        <taxon>Pleosporomycetidae</taxon>
        <taxon>Pleosporales</taxon>
        <taxon>Massarineae</taxon>
        <taxon>Periconiaceae</taxon>
        <taxon>Periconia</taxon>
    </lineage>
</organism>